<comment type="caution">
    <text evidence="2">The sequence shown here is derived from an EMBL/GenBank/DDBJ whole genome shotgun (WGS) entry which is preliminary data.</text>
</comment>
<protein>
    <submittedName>
        <fullName evidence="2">AAA family ATPase</fullName>
    </submittedName>
</protein>
<dbReference type="SUPFAM" id="SSF52540">
    <property type="entry name" value="P-loop containing nucleoside triphosphate hydrolases"/>
    <property type="match status" value="1"/>
</dbReference>
<sequence>MRVYGITNVKGGAGKTHATVHLAYEAQQQGQRVAVLDLDPTRQSVNWVEVAGLGIPALHLDIKQSDLEAYVAQLRADGDFDSVFIDTPANDRDATLETLMVSDIAIIPVGVGTSDTGMLGTTERQVRRAQQLRPDLKPFILINRAKFAPARERETEAECLKTGIPVLRARVPLRGDYQAAAGKTPHGYHYGEVWREVNA</sequence>
<accession>A0ABW5P7A5</accession>
<organism evidence="2 3">
    <name type="scientific">Deinococcus taklimakanensis</name>
    <dbReference type="NCBI Taxonomy" id="536443"/>
    <lineage>
        <taxon>Bacteria</taxon>
        <taxon>Thermotogati</taxon>
        <taxon>Deinococcota</taxon>
        <taxon>Deinococci</taxon>
        <taxon>Deinococcales</taxon>
        <taxon>Deinococcaceae</taxon>
        <taxon>Deinococcus</taxon>
    </lineage>
</organism>
<dbReference type="PIRSF" id="PIRSF009320">
    <property type="entry name" value="Nuc_binding_HP_1000"/>
    <property type="match status" value="1"/>
</dbReference>
<dbReference type="CDD" id="cd02042">
    <property type="entry name" value="ParAB_family"/>
    <property type="match status" value="1"/>
</dbReference>
<dbReference type="Gene3D" id="3.40.50.300">
    <property type="entry name" value="P-loop containing nucleotide triphosphate hydrolases"/>
    <property type="match status" value="1"/>
</dbReference>
<feature type="domain" description="CobQ/CobB/MinD/ParA nucleotide binding" evidence="1">
    <location>
        <begin position="6"/>
        <end position="178"/>
    </location>
</feature>
<dbReference type="InterPro" id="IPR050678">
    <property type="entry name" value="DNA_Partitioning_ATPase"/>
</dbReference>
<reference evidence="3" key="1">
    <citation type="journal article" date="2019" name="Int. J. Syst. Evol. Microbiol.">
        <title>The Global Catalogue of Microorganisms (GCM) 10K type strain sequencing project: providing services to taxonomists for standard genome sequencing and annotation.</title>
        <authorList>
            <consortium name="The Broad Institute Genomics Platform"/>
            <consortium name="The Broad Institute Genome Sequencing Center for Infectious Disease"/>
            <person name="Wu L."/>
            <person name="Ma J."/>
        </authorList>
    </citation>
    <scope>NUCLEOTIDE SEQUENCE [LARGE SCALE GENOMIC DNA]</scope>
    <source>
        <strain evidence="3">KCTC 33842</strain>
    </source>
</reference>
<evidence type="ECO:0000313" key="2">
    <source>
        <dbReference type="EMBL" id="MFD2610117.1"/>
    </source>
</evidence>
<dbReference type="PANTHER" id="PTHR13696">
    <property type="entry name" value="P-LOOP CONTAINING NUCLEOSIDE TRIPHOSPHATE HYDROLASE"/>
    <property type="match status" value="1"/>
</dbReference>
<proteinExistence type="predicted"/>
<dbReference type="InterPro" id="IPR027417">
    <property type="entry name" value="P-loop_NTPase"/>
</dbReference>
<dbReference type="InterPro" id="IPR002586">
    <property type="entry name" value="CobQ/CobB/MinD/ParA_Nub-bd_dom"/>
</dbReference>
<keyword evidence="3" id="KW-1185">Reference proteome</keyword>
<dbReference type="Proteomes" id="UP001597475">
    <property type="component" value="Unassembled WGS sequence"/>
</dbReference>
<dbReference type="Pfam" id="PF01656">
    <property type="entry name" value="CbiA"/>
    <property type="match status" value="1"/>
</dbReference>
<dbReference type="EMBL" id="JBHUMK010000052">
    <property type="protein sequence ID" value="MFD2610117.1"/>
    <property type="molecule type" value="Genomic_DNA"/>
</dbReference>
<dbReference type="PANTHER" id="PTHR13696:SF96">
    <property type="entry name" value="COBQ_COBB_MIND_PARA NUCLEOTIDE BINDING DOMAIN-CONTAINING PROTEIN"/>
    <property type="match status" value="1"/>
</dbReference>
<name>A0ABW5P7A5_9DEIO</name>
<dbReference type="RefSeq" id="WP_386846035.1">
    <property type="nucleotide sequence ID" value="NZ_JBHUMK010000052.1"/>
</dbReference>
<evidence type="ECO:0000313" key="3">
    <source>
        <dbReference type="Proteomes" id="UP001597475"/>
    </source>
</evidence>
<evidence type="ECO:0000259" key="1">
    <source>
        <dbReference type="Pfam" id="PF01656"/>
    </source>
</evidence>
<gene>
    <name evidence="2" type="ORF">ACFSR9_11810</name>
</gene>